<evidence type="ECO:0008006" key="3">
    <source>
        <dbReference type="Google" id="ProtNLM"/>
    </source>
</evidence>
<reference evidence="1 2" key="1">
    <citation type="submission" date="2022-06" db="EMBL/GenBank/DDBJ databases">
        <title>Roseomonas CN29.</title>
        <authorList>
            <person name="Cheng Y."/>
            <person name="He X."/>
        </authorList>
    </citation>
    <scope>NUCLEOTIDE SEQUENCE [LARGE SCALE GENOMIC DNA]</scope>
    <source>
        <strain evidence="1 2">CN29</strain>
    </source>
</reference>
<proteinExistence type="predicted"/>
<accession>A0ABT1X141</accession>
<name>A0ABT1X141_9PROT</name>
<sequence>MATTAAQLQAAIDSIVQQVADGVQSIRYSDGAGVTYVDAAHAPARLKLLRGELAAVSGLPTRTRIIYQPTAMRRF</sequence>
<protein>
    <recommendedName>
        <fullName evidence="3">Phage tail protein</fullName>
    </recommendedName>
</protein>
<organism evidence="1 2">
    <name type="scientific">Roseomonas populi</name>
    <dbReference type="NCBI Taxonomy" id="3121582"/>
    <lineage>
        <taxon>Bacteria</taxon>
        <taxon>Pseudomonadati</taxon>
        <taxon>Pseudomonadota</taxon>
        <taxon>Alphaproteobacteria</taxon>
        <taxon>Acetobacterales</taxon>
        <taxon>Roseomonadaceae</taxon>
        <taxon>Roseomonas</taxon>
    </lineage>
</organism>
<dbReference type="EMBL" id="JANJOU010000003">
    <property type="protein sequence ID" value="MCR0981800.1"/>
    <property type="molecule type" value="Genomic_DNA"/>
</dbReference>
<keyword evidence="2" id="KW-1185">Reference proteome</keyword>
<evidence type="ECO:0000313" key="2">
    <source>
        <dbReference type="Proteomes" id="UP001524642"/>
    </source>
</evidence>
<evidence type="ECO:0000313" key="1">
    <source>
        <dbReference type="EMBL" id="MCR0981800.1"/>
    </source>
</evidence>
<dbReference type="RefSeq" id="WP_257715462.1">
    <property type="nucleotide sequence ID" value="NZ_JANJOU010000003.1"/>
</dbReference>
<gene>
    <name evidence="1" type="ORF">NRP21_07035</name>
</gene>
<dbReference type="Proteomes" id="UP001524642">
    <property type="component" value="Unassembled WGS sequence"/>
</dbReference>
<comment type="caution">
    <text evidence="1">The sequence shown here is derived from an EMBL/GenBank/DDBJ whole genome shotgun (WGS) entry which is preliminary data.</text>
</comment>